<dbReference type="EMBL" id="GISG01270543">
    <property type="protein sequence ID" value="MBA4676266.1"/>
    <property type="molecule type" value="Transcribed_RNA"/>
</dbReference>
<keyword evidence="1" id="KW-0812">Transmembrane</keyword>
<keyword evidence="1" id="KW-1133">Transmembrane helix</keyword>
<dbReference type="AlphaFoldDB" id="A0A7C9FGA1"/>
<accession>A0A7C9FGA1</accession>
<name>A0A7C9FGA1_OPUST</name>
<dbReference type="EMBL" id="GISG01270546">
    <property type="protein sequence ID" value="MBA4676269.1"/>
    <property type="molecule type" value="Transcribed_RNA"/>
</dbReference>
<protein>
    <submittedName>
        <fullName evidence="2">Uncharacterized protein</fullName>
    </submittedName>
</protein>
<evidence type="ECO:0000256" key="1">
    <source>
        <dbReference type="SAM" id="Phobius"/>
    </source>
</evidence>
<organism evidence="2">
    <name type="scientific">Opuntia streptacantha</name>
    <name type="common">Prickly pear cactus</name>
    <name type="synonym">Opuntia cardona</name>
    <dbReference type="NCBI Taxonomy" id="393608"/>
    <lineage>
        <taxon>Eukaryota</taxon>
        <taxon>Viridiplantae</taxon>
        <taxon>Streptophyta</taxon>
        <taxon>Embryophyta</taxon>
        <taxon>Tracheophyta</taxon>
        <taxon>Spermatophyta</taxon>
        <taxon>Magnoliopsida</taxon>
        <taxon>eudicotyledons</taxon>
        <taxon>Gunneridae</taxon>
        <taxon>Pentapetalae</taxon>
        <taxon>Caryophyllales</taxon>
        <taxon>Cactineae</taxon>
        <taxon>Cactaceae</taxon>
        <taxon>Opuntioideae</taxon>
        <taxon>Opuntia</taxon>
    </lineage>
</organism>
<feature type="transmembrane region" description="Helical" evidence="1">
    <location>
        <begin position="40"/>
        <end position="62"/>
    </location>
</feature>
<keyword evidence="1" id="KW-0472">Membrane</keyword>
<proteinExistence type="predicted"/>
<sequence length="106" mass="11669">MKLVAYLNPLCGLVCCTPPSTVLLISLGLCPSYPPHPLYLSRVIPMAVVLTCKIMFPLLILLPNLQTHLCWMDSDLAILLTPLTPLDHPFLMPSNLAWEAMVVVST</sequence>
<reference evidence="2" key="2">
    <citation type="submission" date="2020-07" db="EMBL/GenBank/DDBJ databases">
        <authorList>
            <person name="Vera ALvarez R."/>
            <person name="Arias-Moreno D.M."/>
            <person name="Jimenez-Jacinto V."/>
            <person name="Jimenez-Bremont J.F."/>
            <person name="Swaminathan K."/>
            <person name="Moose S.P."/>
            <person name="Guerrero-Gonzalez M.L."/>
            <person name="Marino-Ramirez L."/>
            <person name="Landsman D."/>
            <person name="Rodriguez-Kessler M."/>
            <person name="Delgado-Sanchez P."/>
        </authorList>
    </citation>
    <scope>NUCLEOTIDE SEQUENCE</scope>
    <source>
        <tissue evidence="2">Cladode</tissue>
    </source>
</reference>
<reference evidence="2" key="1">
    <citation type="journal article" date="2013" name="J. Plant Res.">
        <title>Effect of fungi and light on seed germination of three Opuntia species from semiarid lands of central Mexico.</title>
        <authorList>
            <person name="Delgado-Sanchez P."/>
            <person name="Jimenez-Bremont J.F."/>
            <person name="Guerrero-Gonzalez Mde L."/>
            <person name="Flores J."/>
        </authorList>
    </citation>
    <scope>NUCLEOTIDE SEQUENCE</scope>
    <source>
        <tissue evidence="2">Cladode</tissue>
    </source>
</reference>
<evidence type="ECO:0000313" key="2">
    <source>
        <dbReference type="EMBL" id="MBA4676269.1"/>
    </source>
</evidence>